<keyword evidence="2" id="KW-1185">Reference proteome</keyword>
<sequence length="228" mass="26573">MHANSTPPKIIPMSKHFLENNTVPLEQYTDLLVFDIDNTLYQSNINLIGRVISQTFDKLGINDENARARILEECKAEYGFSIKGMYAYNILDYKTYYDVITNIDYKAVVSPDPDLRHMLENVHINKICFTNAESIHCMRILSELELHGVFDYVLCVDHSEPNFICKPMNESFDFLEQLFGVRNKITFFDDDPRNIAMAEQRGWIAHHITSMQTIKMLLLEIRQAEDRK</sequence>
<dbReference type="GeneID" id="19879110"/>
<dbReference type="GO" id="GO:0006206">
    <property type="term" value="P:pyrimidine nucleobase metabolic process"/>
    <property type="evidence" value="ECO:0007669"/>
    <property type="project" value="TreeGrafter"/>
</dbReference>
<gene>
    <name evidence="1" type="ORF">VCUG_01229</name>
</gene>
<evidence type="ECO:0000313" key="2">
    <source>
        <dbReference type="Proteomes" id="UP000011081"/>
    </source>
</evidence>
<name>L2GVA9_VAVCU</name>
<dbReference type="OrthoDB" id="2194085at2759"/>
<dbReference type="InterPro" id="IPR006439">
    <property type="entry name" value="HAD-SF_hydro_IA"/>
</dbReference>
<dbReference type="RefSeq" id="XP_008074250.1">
    <property type="nucleotide sequence ID" value="XM_008076059.1"/>
</dbReference>
<dbReference type="SUPFAM" id="SSF56784">
    <property type="entry name" value="HAD-like"/>
    <property type="match status" value="1"/>
</dbReference>
<dbReference type="Gene3D" id="1.10.150.450">
    <property type="match status" value="1"/>
</dbReference>
<dbReference type="PANTHER" id="PTHR47438">
    <property type="entry name" value="PHOSPHATE METABOLISM PROTEIN 8-RELATED"/>
    <property type="match status" value="1"/>
</dbReference>
<proteinExistence type="predicted"/>
<dbReference type="Gene3D" id="3.40.50.1000">
    <property type="entry name" value="HAD superfamily/HAD-like"/>
    <property type="match status" value="1"/>
</dbReference>
<dbReference type="Proteomes" id="UP000011081">
    <property type="component" value="Unassembled WGS sequence"/>
</dbReference>
<dbReference type="GO" id="GO:0008252">
    <property type="term" value="F:nucleotidase activity"/>
    <property type="evidence" value="ECO:0007669"/>
    <property type="project" value="TreeGrafter"/>
</dbReference>
<organism evidence="1 2">
    <name type="scientific">Vavraia culicis (isolate floridensis)</name>
    <name type="common">Microsporidian parasite</name>
    <dbReference type="NCBI Taxonomy" id="948595"/>
    <lineage>
        <taxon>Eukaryota</taxon>
        <taxon>Fungi</taxon>
        <taxon>Fungi incertae sedis</taxon>
        <taxon>Microsporidia</taxon>
        <taxon>Pleistophoridae</taxon>
        <taxon>Vavraia</taxon>
    </lineage>
</organism>
<dbReference type="GO" id="GO:0009166">
    <property type="term" value="P:nucleotide catabolic process"/>
    <property type="evidence" value="ECO:0007669"/>
    <property type="project" value="TreeGrafter"/>
</dbReference>
<dbReference type="FunCoup" id="L2GVA9">
    <property type="interactions" value="117"/>
</dbReference>
<dbReference type="InterPro" id="IPR036412">
    <property type="entry name" value="HAD-like_sf"/>
</dbReference>
<dbReference type="PANTHER" id="PTHR47438:SF1">
    <property type="entry name" value="PHOSPHATE METABOLISM PROTEIN 8-RELATED"/>
    <property type="match status" value="1"/>
</dbReference>
<evidence type="ECO:0000313" key="1">
    <source>
        <dbReference type="EMBL" id="ELA47233.1"/>
    </source>
</evidence>
<dbReference type="InParanoid" id="L2GVA9"/>
<protein>
    <submittedName>
        <fullName evidence="1">Pyrimidine 5'-nucleotidase</fullName>
    </submittedName>
</protein>
<dbReference type="Pfam" id="PF00702">
    <property type="entry name" value="Hydrolase"/>
    <property type="match status" value="1"/>
</dbReference>
<dbReference type="STRING" id="948595.L2GVA9"/>
<reference evidence="2" key="1">
    <citation type="submission" date="2011-03" db="EMBL/GenBank/DDBJ databases">
        <title>The genome sequence of Vavraia culicis strain floridensis.</title>
        <authorList>
            <consortium name="The Broad Institute Genome Sequencing Platform"/>
            <person name="Cuomo C."/>
            <person name="Becnel J."/>
            <person name="Sanscrainte N."/>
            <person name="Young S.K."/>
            <person name="Zeng Q."/>
            <person name="Gargeya S."/>
            <person name="Fitzgerald M."/>
            <person name="Haas B."/>
            <person name="Abouelleil A."/>
            <person name="Alvarado L."/>
            <person name="Arachchi H.M."/>
            <person name="Berlin A."/>
            <person name="Chapman S.B."/>
            <person name="Gearin G."/>
            <person name="Goldberg J."/>
            <person name="Griggs A."/>
            <person name="Gujja S."/>
            <person name="Hansen M."/>
            <person name="Heiman D."/>
            <person name="Howarth C."/>
            <person name="Larimer J."/>
            <person name="Lui A."/>
            <person name="MacDonald P.J.P."/>
            <person name="McCowen C."/>
            <person name="Montmayeur A."/>
            <person name="Murphy C."/>
            <person name="Neiman D."/>
            <person name="Pearson M."/>
            <person name="Priest M."/>
            <person name="Roberts A."/>
            <person name="Saif S."/>
            <person name="Shea T."/>
            <person name="Sisk P."/>
            <person name="Stolte C."/>
            <person name="Sykes S."/>
            <person name="Wortman J."/>
            <person name="Nusbaum C."/>
            <person name="Birren B."/>
        </authorList>
    </citation>
    <scope>NUCLEOTIDE SEQUENCE [LARGE SCALE GENOMIC DNA]</scope>
    <source>
        <strain evidence="2">floridensis</strain>
    </source>
</reference>
<accession>L2GVA9</accession>
<dbReference type="AlphaFoldDB" id="L2GVA9"/>
<dbReference type="HOGENOM" id="CLU_059493_1_1_1"/>
<dbReference type="InterPro" id="IPR052791">
    <property type="entry name" value="SSM1_domain"/>
</dbReference>
<dbReference type="InterPro" id="IPR023214">
    <property type="entry name" value="HAD_sf"/>
</dbReference>
<dbReference type="NCBIfam" id="TIGR01509">
    <property type="entry name" value="HAD-SF-IA-v3"/>
    <property type="match status" value="1"/>
</dbReference>
<dbReference type="OMA" id="FQQMFEP"/>
<dbReference type="VEuPathDB" id="MicrosporidiaDB:VCUG_01229"/>
<dbReference type="EMBL" id="GL877421">
    <property type="protein sequence ID" value="ELA47233.1"/>
    <property type="molecule type" value="Genomic_DNA"/>
</dbReference>